<accession>A0ABN7VLS7</accession>
<keyword evidence="1" id="KW-0547">Nucleotide-binding</keyword>
<dbReference type="InterPro" id="IPR001245">
    <property type="entry name" value="Ser-Thr/Tyr_kinase_cat_dom"/>
</dbReference>
<keyword evidence="5" id="KW-1185">Reference proteome</keyword>
<dbReference type="Gene3D" id="1.10.510.10">
    <property type="entry name" value="Transferase(Phosphotransferase) domain 1"/>
    <property type="match status" value="2"/>
</dbReference>
<dbReference type="PROSITE" id="PS50011">
    <property type="entry name" value="PROTEIN_KINASE_DOM"/>
    <property type="match status" value="1"/>
</dbReference>
<comment type="caution">
    <text evidence="4">The sequence shown here is derived from an EMBL/GenBank/DDBJ whole genome shotgun (WGS) entry which is preliminary data.</text>
</comment>
<dbReference type="Pfam" id="PF07714">
    <property type="entry name" value="PK_Tyr_Ser-Thr"/>
    <property type="match status" value="1"/>
</dbReference>
<name>A0ABN7VLS7_GIGMA</name>
<dbReference type="SUPFAM" id="SSF56112">
    <property type="entry name" value="Protein kinase-like (PK-like)"/>
    <property type="match status" value="1"/>
</dbReference>
<dbReference type="EMBL" id="CAJVQB010017672">
    <property type="protein sequence ID" value="CAG8785109.1"/>
    <property type="molecule type" value="Genomic_DNA"/>
</dbReference>
<dbReference type="PANTHER" id="PTHR44329:SF298">
    <property type="entry name" value="MIXED LINEAGE KINASE DOMAIN-LIKE PROTEIN"/>
    <property type="match status" value="1"/>
</dbReference>
<sequence>MALISTTSSTFNNFIVEDNVLPPKTKQNIHDEWEMKISMLKKILFEVLGEHYDFVVNFAIIYDEITNAKSQYTHYYINELGARVFNYFNELVRNIDHIARRDSWIRQKILDLTKSRRIYLLTNIMYSWRDEAVKIKDNCIVLCADPSYFGGYFSTGYSIFDIINSPSIMDKSILLPGAVTLEERKKRITTCKCGEQFSSQNQWFGHGGHGNIHMAHWVNGDIRRWDCENHRWERFPGFAVALKTLYNSQNLSAEFLNEIKAMHKCAYEKLTHVVSVYGISQNPYTKEYILVTEFMDRGNMRDYLRDNSIDLSWNTRLKILLGITTGLMNIHNNELIHCDFHSGNLLFESTKGGTAFIGDLGFRPPIPDGIPIDYVQLINLCWDNKPHNRPSVEEIRKIVDYLYCETKNSQSEIGARFSDADKRCKNFQESNFKIHPHAIYTSRPLSKYMSECISLIDSEQIELSFALNFKQENQSFH</sequence>
<evidence type="ECO:0000313" key="5">
    <source>
        <dbReference type="Proteomes" id="UP000789901"/>
    </source>
</evidence>
<gene>
    <name evidence="4" type="ORF">GMARGA_LOCUS20302</name>
</gene>
<dbReference type="PANTHER" id="PTHR44329">
    <property type="entry name" value="SERINE/THREONINE-PROTEIN KINASE TNNI3K-RELATED"/>
    <property type="match status" value="1"/>
</dbReference>
<proteinExistence type="predicted"/>
<feature type="domain" description="Protein kinase" evidence="3">
    <location>
        <begin position="198"/>
        <end position="477"/>
    </location>
</feature>
<organism evidence="4 5">
    <name type="scientific">Gigaspora margarita</name>
    <dbReference type="NCBI Taxonomy" id="4874"/>
    <lineage>
        <taxon>Eukaryota</taxon>
        <taxon>Fungi</taxon>
        <taxon>Fungi incertae sedis</taxon>
        <taxon>Mucoromycota</taxon>
        <taxon>Glomeromycotina</taxon>
        <taxon>Glomeromycetes</taxon>
        <taxon>Diversisporales</taxon>
        <taxon>Gigasporaceae</taxon>
        <taxon>Gigaspora</taxon>
    </lineage>
</organism>
<evidence type="ECO:0000259" key="3">
    <source>
        <dbReference type="PROSITE" id="PS50011"/>
    </source>
</evidence>
<evidence type="ECO:0000313" key="4">
    <source>
        <dbReference type="EMBL" id="CAG8785109.1"/>
    </source>
</evidence>
<dbReference type="InterPro" id="IPR011009">
    <property type="entry name" value="Kinase-like_dom_sf"/>
</dbReference>
<keyword evidence="2" id="KW-0067">ATP-binding</keyword>
<evidence type="ECO:0000256" key="1">
    <source>
        <dbReference type="ARBA" id="ARBA00022741"/>
    </source>
</evidence>
<dbReference type="Proteomes" id="UP000789901">
    <property type="component" value="Unassembled WGS sequence"/>
</dbReference>
<evidence type="ECO:0000256" key="2">
    <source>
        <dbReference type="ARBA" id="ARBA00022840"/>
    </source>
</evidence>
<reference evidence="4 5" key="1">
    <citation type="submission" date="2021-06" db="EMBL/GenBank/DDBJ databases">
        <authorList>
            <person name="Kallberg Y."/>
            <person name="Tangrot J."/>
            <person name="Rosling A."/>
        </authorList>
    </citation>
    <scope>NUCLEOTIDE SEQUENCE [LARGE SCALE GENOMIC DNA]</scope>
    <source>
        <strain evidence="4 5">120-4 pot B 10/14</strain>
    </source>
</reference>
<dbReference type="InterPro" id="IPR051681">
    <property type="entry name" value="Ser/Thr_Kinases-Pseudokinases"/>
</dbReference>
<protein>
    <submittedName>
        <fullName evidence="4">34377_t:CDS:1</fullName>
    </submittedName>
</protein>
<dbReference type="InterPro" id="IPR000719">
    <property type="entry name" value="Prot_kinase_dom"/>
</dbReference>